<evidence type="ECO:0000313" key="1">
    <source>
        <dbReference type="EMBL" id="AEV18057.1"/>
    </source>
</evidence>
<sequence length="52" mass="6014">MDVGAAALRLKRKAADGCLSLLVRGSGFRCKRDVKRTWEKLQRRFYPFAWKG</sequence>
<dbReference type="EMBL" id="CP003125">
    <property type="protein sequence ID" value="AEV18057.1"/>
    <property type="molecule type" value="Genomic_DNA"/>
</dbReference>
<proteinExistence type="predicted"/>
<reference evidence="1 2" key="1">
    <citation type="submission" date="2011-11" db="EMBL/GenBank/DDBJ databases">
        <title>Complete genome sequence of thermophilic Geobacillus thermoleovorans CCB_US3_UF5.</title>
        <authorList>
            <person name="Muhd Sakaff M.K.L."/>
            <person name="Abdul Rahman A.Y."/>
            <person name="Saito J.A."/>
            <person name="Hou S."/>
            <person name="Alam M."/>
        </authorList>
    </citation>
    <scope>NUCLEOTIDE SEQUENCE [LARGE SCALE GENOMIC DNA]</scope>
    <source>
        <strain evidence="1 2">CCB_US3_UF5</strain>
    </source>
</reference>
<evidence type="ECO:0000313" key="2">
    <source>
        <dbReference type="Proteomes" id="UP000005636"/>
    </source>
</evidence>
<organism evidence="1 2">
    <name type="scientific">Geobacillus thermoleovorans CCB_US3_UF5</name>
    <dbReference type="NCBI Taxonomy" id="1111068"/>
    <lineage>
        <taxon>Bacteria</taxon>
        <taxon>Bacillati</taxon>
        <taxon>Bacillota</taxon>
        <taxon>Bacilli</taxon>
        <taxon>Bacillales</taxon>
        <taxon>Anoxybacillaceae</taxon>
        <taxon>Geobacillus</taxon>
        <taxon>Geobacillus thermoleovorans group</taxon>
    </lineage>
</organism>
<dbReference type="Proteomes" id="UP000005636">
    <property type="component" value="Chromosome"/>
</dbReference>
<accession>A0ABN3ZR42</accession>
<name>A0ABN3ZR42_GEOTH</name>
<gene>
    <name evidence="1" type="ORF">GTCCBUS3UF5_7340</name>
</gene>
<protein>
    <submittedName>
        <fullName evidence="1">Uncharacterized protein</fullName>
    </submittedName>
</protein>
<keyword evidence="2" id="KW-1185">Reference proteome</keyword>